<accession>A0A3R0U698</accession>
<comment type="caution">
    <text evidence="1">The sequence shown here is derived from an EMBL/GenBank/DDBJ whole genome shotgun (WGS) entry which is preliminary data.</text>
</comment>
<proteinExistence type="predicted"/>
<dbReference type="Proteomes" id="UP000885317">
    <property type="component" value="Unassembled WGS sequence"/>
</dbReference>
<protein>
    <submittedName>
        <fullName evidence="1">Uncharacterized protein</fullName>
    </submittedName>
</protein>
<dbReference type="EMBL" id="RUTY01000030">
    <property type="protein sequence ID" value="MLE32503.1"/>
    <property type="molecule type" value="Genomic_DNA"/>
</dbReference>
<sequence>MFQLRCGRIPSRGPGCRERSQRGCLRPGGLPSLAQRSTAGLLRPFRSRRFHHAGDKPAGILMTPRRSAVSGVFILSAAGVSLSQ</sequence>
<reference evidence="1" key="1">
    <citation type="submission" date="2018-10" db="EMBL/GenBank/DDBJ databases">
        <authorList>
            <consortium name="PulseNet: The National Subtyping Network for Foodborne Disease Surveillance"/>
            <person name="Tarr C.L."/>
            <person name="Trees E."/>
            <person name="Katz L.S."/>
            <person name="Carleton-Romer H.A."/>
            <person name="Stroika S."/>
            <person name="Kucerova Z."/>
            <person name="Roache K.F."/>
            <person name="Sabol A.L."/>
            <person name="Besser J."/>
            <person name="Gerner-Smidt P."/>
        </authorList>
    </citation>
    <scope>NUCLEOTIDE SEQUENCE [LARGE SCALE GENOMIC DNA]</scope>
    <source>
        <strain evidence="1">PNUSAS056479</strain>
    </source>
</reference>
<organism evidence="1">
    <name type="scientific">Salmonella enterica</name>
    <name type="common">Salmonella choleraesuis</name>
    <dbReference type="NCBI Taxonomy" id="28901"/>
    <lineage>
        <taxon>Bacteria</taxon>
        <taxon>Pseudomonadati</taxon>
        <taxon>Pseudomonadota</taxon>
        <taxon>Gammaproteobacteria</taxon>
        <taxon>Enterobacterales</taxon>
        <taxon>Enterobacteriaceae</taxon>
        <taxon>Salmonella</taxon>
    </lineage>
</organism>
<evidence type="ECO:0000313" key="1">
    <source>
        <dbReference type="EMBL" id="MLE32503.1"/>
    </source>
</evidence>
<name>A0A3R0U698_SALER</name>
<gene>
    <name evidence="1" type="ORF">EBH50_21705</name>
</gene>
<dbReference type="AlphaFoldDB" id="A0A3R0U698"/>